<keyword evidence="3" id="KW-0406">Ion transport</keyword>
<evidence type="ECO:0000313" key="4">
    <source>
        <dbReference type="EMBL" id="SMG10088.1"/>
    </source>
</evidence>
<dbReference type="Gene3D" id="1.10.132.50">
    <property type="entry name" value="ATP synthase (C/AC39) subunit, domain 3"/>
    <property type="match status" value="1"/>
</dbReference>
<evidence type="ECO:0000313" key="5">
    <source>
        <dbReference type="Proteomes" id="UP000193355"/>
    </source>
</evidence>
<dbReference type="EMBL" id="FXBB01000001">
    <property type="protein sequence ID" value="SMG10088.1"/>
    <property type="molecule type" value="Genomic_DNA"/>
</dbReference>
<comment type="similarity">
    <text evidence="1">Belongs to the V-ATPase V0D/AC39 subunit family.</text>
</comment>
<dbReference type="InterPro" id="IPR002843">
    <property type="entry name" value="ATPase_V0-cplx_csu/dsu"/>
</dbReference>
<reference evidence="5" key="1">
    <citation type="submission" date="2017-04" db="EMBL/GenBank/DDBJ databases">
        <authorList>
            <person name="Varghese N."/>
            <person name="Submissions S."/>
        </authorList>
    </citation>
    <scope>NUCLEOTIDE SEQUENCE [LARGE SCALE GENOMIC DNA]</scope>
    <source>
        <strain evidence="5">USBA 82</strain>
    </source>
</reference>
<dbReference type="InterPro" id="IPR035067">
    <property type="entry name" value="V-type_ATPase_csu/dsu"/>
</dbReference>
<accession>A0A1X7I7H6</accession>
<evidence type="ECO:0000256" key="2">
    <source>
        <dbReference type="ARBA" id="ARBA00022448"/>
    </source>
</evidence>
<dbReference type="SUPFAM" id="SSF103486">
    <property type="entry name" value="V-type ATP synthase subunit C"/>
    <property type="match status" value="1"/>
</dbReference>
<dbReference type="PANTHER" id="PTHR38682">
    <property type="entry name" value="V-TYPE ATP SYNTHASE SUBUNIT C"/>
    <property type="match status" value="1"/>
</dbReference>
<dbReference type="GO" id="GO:0046961">
    <property type="term" value="F:proton-transporting ATPase activity, rotational mechanism"/>
    <property type="evidence" value="ECO:0007669"/>
    <property type="project" value="InterPro"/>
</dbReference>
<gene>
    <name evidence="4" type="ORF">SAMN06275492_101177</name>
</gene>
<dbReference type="AlphaFoldDB" id="A0A1X7I7H6"/>
<sequence length="337" mass="38415">MAPAERYGYSVARLRAMENRLLDDALFQRLIESDGLDSAIKVLGETVYAPWLMEMKSNEDFDSALGSELNHVYSEVSRFAPDEGLVQICRMPYDFHNVKVLIKSSVLSKQGGERRFDLLTPLGNIETDSLVMAVESEEYRLLPYGLSRVIPQALSLWEQNRDMVEVECLLDSTLFEAMWKMVKALSMPDVEMWFKRKLDAENIRTLIRLHRIGADSSYSSKFLHPGGWISADRMISVLSEPIESWGRLLSFSDAGSVFGIVQDSADLDSILMVFDTILDDYVTKTLDGAKYGASDPRNFLRYLWMKEMEVKNLRVILVSLTNGSEKERVRRLIRNVG</sequence>
<dbReference type="RefSeq" id="WP_085543464.1">
    <property type="nucleotide sequence ID" value="NZ_FXBB01000001.1"/>
</dbReference>
<dbReference type="STRING" id="561720.SAMN06275492_101177"/>
<dbReference type="InterPro" id="IPR044911">
    <property type="entry name" value="V-type_ATPase_csu/dsu_dom_3"/>
</dbReference>
<dbReference type="OrthoDB" id="1653at2"/>
<dbReference type="InterPro" id="IPR036079">
    <property type="entry name" value="ATPase_csu/dsu_sf"/>
</dbReference>
<protein>
    <submittedName>
        <fullName evidence="4">V/A-type H+-transporting ATPase subunit C</fullName>
    </submittedName>
</protein>
<keyword evidence="5" id="KW-1185">Reference proteome</keyword>
<dbReference type="Pfam" id="PF01992">
    <property type="entry name" value="vATP-synt_AC39"/>
    <property type="match status" value="1"/>
</dbReference>
<dbReference type="PANTHER" id="PTHR38682:SF1">
    <property type="entry name" value="V-TYPE ATP SYNTHASE SUBUNIT C"/>
    <property type="match status" value="1"/>
</dbReference>
<name>A0A1X7I7H6_9BACT</name>
<evidence type="ECO:0000256" key="1">
    <source>
        <dbReference type="ARBA" id="ARBA00006709"/>
    </source>
</evidence>
<proteinExistence type="inferred from homology"/>
<evidence type="ECO:0000256" key="3">
    <source>
        <dbReference type="ARBA" id="ARBA00023065"/>
    </source>
</evidence>
<dbReference type="Proteomes" id="UP000193355">
    <property type="component" value="Unassembled WGS sequence"/>
</dbReference>
<dbReference type="InterPro" id="IPR050873">
    <property type="entry name" value="V-ATPase_V0D/AC39_subunit"/>
</dbReference>
<organism evidence="4 5">
    <name type="scientific">Dethiosulfovibrio salsuginis</name>
    <dbReference type="NCBI Taxonomy" id="561720"/>
    <lineage>
        <taxon>Bacteria</taxon>
        <taxon>Thermotogati</taxon>
        <taxon>Synergistota</taxon>
        <taxon>Synergistia</taxon>
        <taxon>Synergistales</taxon>
        <taxon>Dethiosulfovibrionaceae</taxon>
        <taxon>Dethiosulfovibrio</taxon>
    </lineage>
</organism>
<keyword evidence="2" id="KW-0813">Transport</keyword>
<dbReference type="Gene3D" id="1.20.1690.10">
    <property type="entry name" value="V-type ATP synthase subunit C domain"/>
    <property type="match status" value="2"/>
</dbReference>